<protein>
    <submittedName>
        <fullName evidence="2">Uncharacterized protein</fullName>
    </submittedName>
</protein>
<evidence type="ECO:0000256" key="1">
    <source>
        <dbReference type="SAM" id="MobiDB-lite"/>
    </source>
</evidence>
<name>A0AAW1Q605_9CHLO</name>
<evidence type="ECO:0000313" key="2">
    <source>
        <dbReference type="EMBL" id="KAK9817540.1"/>
    </source>
</evidence>
<feature type="region of interest" description="Disordered" evidence="1">
    <location>
        <begin position="64"/>
        <end position="159"/>
    </location>
</feature>
<sequence>MSPPEDVVASNESFKLAQRWLGVSLPVKEGQQSTRTLQARPQGLGLGASFAAHGHKASIVASAAKRSLQRRIGALSPDAASGREVMGTQPHAGTEAADKDSSGSDEEEVGRSKAFQRKPQLAQQQQPPSSNKREQEPAADYSSRPRKKKQQLLQGQTHPADGRLQDFLFLFIQAPRAIRFWPRTRAAGVLLRKASKEALASKSECPGGVAS</sequence>
<dbReference type="Proteomes" id="UP001438707">
    <property type="component" value="Unassembled WGS sequence"/>
</dbReference>
<dbReference type="EMBL" id="JALJOS010000065">
    <property type="protein sequence ID" value="KAK9817540.1"/>
    <property type="molecule type" value="Genomic_DNA"/>
</dbReference>
<accession>A0AAW1Q605</accession>
<proteinExistence type="predicted"/>
<evidence type="ECO:0000313" key="3">
    <source>
        <dbReference type="Proteomes" id="UP001438707"/>
    </source>
</evidence>
<dbReference type="AlphaFoldDB" id="A0AAW1Q605"/>
<gene>
    <name evidence="2" type="ORF">WJX74_001499</name>
</gene>
<organism evidence="2 3">
    <name type="scientific">Apatococcus lobatus</name>
    <dbReference type="NCBI Taxonomy" id="904363"/>
    <lineage>
        <taxon>Eukaryota</taxon>
        <taxon>Viridiplantae</taxon>
        <taxon>Chlorophyta</taxon>
        <taxon>core chlorophytes</taxon>
        <taxon>Trebouxiophyceae</taxon>
        <taxon>Chlorellales</taxon>
        <taxon>Chlorellaceae</taxon>
        <taxon>Apatococcus</taxon>
    </lineage>
</organism>
<reference evidence="2 3" key="1">
    <citation type="journal article" date="2024" name="Nat. Commun.">
        <title>Phylogenomics reveals the evolutionary origins of lichenization in chlorophyte algae.</title>
        <authorList>
            <person name="Puginier C."/>
            <person name="Libourel C."/>
            <person name="Otte J."/>
            <person name="Skaloud P."/>
            <person name="Haon M."/>
            <person name="Grisel S."/>
            <person name="Petersen M."/>
            <person name="Berrin J.G."/>
            <person name="Delaux P.M."/>
            <person name="Dal Grande F."/>
            <person name="Keller J."/>
        </authorList>
    </citation>
    <scope>NUCLEOTIDE SEQUENCE [LARGE SCALE GENOMIC DNA]</scope>
    <source>
        <strain evidence="2 3">SAG 2145</strain>
    </source>
</reference>
<comment type="caution">
    <text evidence="2">The sequence shown here is derived from an EMBL/GenBank/DDBJ whole genome shotgun (WGS) entry which is preliminary data.</text>
</comment>
<keyword evidence="3" id="KW-1185">Reference proteome</keyword>
<feature type="compositionally biased region" description="Low complexity" evidence="1">
    <location>
        <begin position="117"/>
        <end position="128"/>
    </location>
</feature>